<sequence length="144" mass="17010">MCLTVFWVHECVFCGTFKDNTNRYNPEVTDACPDFEEKLQWRFWVCPRCEEQKATDERKFLPGGQRRQQQGIQNGPQFQNAPQFQNVQQLQNGIGGHHNVQQYPPQQGGHEQPPPYFQMGNRPRHQNEPRPQGRHESHGHHHHY</sequence>
<feature type="compositionally biased region" description="Low complexity" evidence="1">
    <location>
        <begin position="101"/>
        <end position="111"/>
    </location>
</feature>
<gene>
    <name evidence="2" type="ORF">BKA55DRAFT_543913</name>
</gene>
<comment type="caution">
    <text evidence="2">The sequence shown here is derived from an EMBL/GenBank/DDBJ whole genome shotgun (WGS) entry which is preliminary data.</text>
</comment>
<evidence type="ECO:0000313" key="3">
    <source>
        <dbReference type="Proteomes" id="UP000720189"/>
    </source>
</evidence>
<reference evidence="2" key="1">
    <citation type="journal article" date="2021" name="Nat. Commun.">
        <title>Genetic determinants of endophytism in the Arabidopsis root mycobiome.</title>
        <authorList>
            <person name="Mesny F."/>
            <person name="Miyauchi S."/>
            <person name="Thiergart T."/>
            <person name="Pickel B."/>
            <person name="Atanasova L."/>
            <person name="Karlsson M."/>
            <person name="Huettel B."/>
            <person name="Barry K.W."/>
            <person name="Haridas S."/>
            <person name="Chen C."/>
            <person name="Bauer D."/>
            <person name="Andreopoulos W."/>
            <person name="Pangilinan J."/>
            <person name="LaButti K."/>
            <person name="Riley R."/>
            <person name="Lipzen A."/>
            <person name="Clum A."/>
            <person name="Drula E."/>
            <person name="Henrissat B."/>
            <person name="Kohler A."/>
            <person name="Grigoriev I.V."/>
            <person name="Martin F.M."/>
            <person name="Hacquard S."/>
        </authorList>
    </citation>
    <scope>NUCLEOTIDE SEQUENCE</scope>
    <source>
        <strain evidence="2">MPI-CAGE-AT-0023</strain>
    </source>
</reference>
<protein>
    <submittedName>
        <fullName evidence="2">Uncharacterized protein</fullName>
    </submittedName>
</protein>
<dbReference type="Proteomes" id="UP000720189">
    <property type="component" value="Unassembled WGS sequence"/>
</dbReference>
<organism evidence="2 3">
    <name type="scientific">Fusarium redolens</name>
    <dbReference type="NCBI Taxonomy" id="48865"/>
    <lineage>
        <taxon>Eukaryota</taxon>
        <taxon>Fungi</taxon>
        <taxon>Dikarya</taxon>
        <taxon>Ascomycota</taxon>
        <taxon>Pezizomycotina</taxon>
        <taxon>Sordariomycetes</taxon>
        <taxon>Hypocreomycetidae</taxon>
        <taxon>Hypocreales</taxon>
        <taxon>Nectriaceae</taxon>
        <taxon>Fusarium</taxon>
        <taxon>Fusarium redolens species complex</taxon>
    </lineage>
</organism>
<feature type="region of interest" description="Disordered" evidence="1">
    <location>
        <begin position="57"/>
        <end position="144"/>
    </location>
</feature>
<dbReference type="EMBL" id="JAGMUX010000017">
    <property type="protein sequence ID" value="KAH7234728.1"/>
    <property type="molecule type" value="Genomic_DNA"/>
</dbReference>
<keyword evidence="3" id="KW-1185">Reference proteome</keyword>
<dbReference type="AlphaFoldDB" id="A0A9P9G9L2"/>
<name>A0A9P9G9L2_FUSRE</name>
<feature type="compositionally biased region" description="Low complexity" evidence="1">
    <location>
        <begin position="62"/>
        <end position="80"/>
    </location>
</feature>
<feature type="compositionally biased region" description="Polar residues" evidence="1">
    <location>
        <begin position="81"/>
        <end position="92"/>
    </location>
</feature>
<dbReference type="GeneID" id="70220597"/>
<evidence type="ECO:0000256" key="1">
    <source>
        <dbReference type="SAM" id="MobiDB-lite"/>
    </source>
</evidence>
<dbReference type="RefSeq" id="XP_046044493.1">
    <property type="nucleotide sequence ID" value="XM_046190643.1"/>
</dbReference>
<dbReference type="OrthoDB" id="4991024at2759"/>
<accession>A0A9P9G9L2</accession>
<evidence type="ECO:0000313" key="2">
    <source>
        <dbReference type="EMBL" id="KAH7234728.1"/>
    </source>
</evidence>
<proteinExistence type="predicted"/>
<feature type="compositionally biased region" description="Basic and acidic residues" evidence="1">
    <location>
        <begin position="125"/>
        <end position="136"/>
    </location>
</feature>